<comment type="caution">
    <text evidence="2">The sequence shown here is derived from an EMBL/GenBank/DDBJ whole genome shotgun (WGS) entry which is preliminary data.</text>
</comment>
<keyword evidence="3" id="KW-1185">Reference proteome</keyword>
<evidence type="ECO:0000313" key="2">
    <source>
        <dbReference type="EMBL" id="KAK9867325.1"/>
    </source>
</evidence>
<protein>
    <submittedName>
        <fullName evidence="2">Uncharacterized protein</fullName>
    </submittedName>
</protein>
<feature type="region of interest" description="Disordered" evidence="1">
    <location>
        <begin position="1"/>
        <end position="60"/>
    </location>
</feature>
<feature type="compositionally biased region" description="Low complexity" evidence="1">
    <location>
        <begin position="29"/>
        <end position="42"/>
    </location>
</feature>
<organism evidence="2 3">
    <name type="scientific">Apatococcus fuscideae</name>
    <dbReference type="NCBI Taxonomy" id="2026836"/>
    <lineage>
        <taxon>Eukaryota</taxon>
        <taxon>Viridiplantae</taxon>
        <taxon>Chlorophyta</taxon>
        <taxon>core chlorophytes</taxon>
        <taxon>Trebouxiophyceae</taxon>
        <taxon>Chlorellales</taxon>
        <taxon>Chlorellaceae</taxon>
        <taxon>Apatococcus</taxon>
    </lineage>
</organism>
<feature type="non-terminal residue" evidence="2">
    <location>
        <position position="245"/>
    </location>
</feature>
<evidence type="ECO:0000256" key="1">
    <source>
        <dbReference type="SAM" id="MobiDB-lite"/>
    </source>
</evidence>
<gene>
    <name evidence="2" type="ORF">WJX84_009630</name>
</gene>
<dbReference type="EMBL" id="JALJOV010000094">
    <property type="protein sequence ID" value="KAK9867325.1"/>
    <property type="molecule type" value="Genomic_DNA"/>
</dbReference>
<feature type="region of interest" description="Disordered" evidence="1">
    <location>
        <begin position="171"/>
        <end position="245"/>
    </location>
</feature>
<sequence length="245" mass="25380">MQYLGEHAGGIQRLGQGGHALKPAGLARSPLQPLGLQQGQSSAWDVARSPARKDGQPQPCSGCVGTSGPCCCPHPSGTHKQPLNSVKGRAPDRAARPAGSRIAADVRAARQRMKLQAAAKHRRLASALNQGRGLEGEPVHEASPRSAEHSYATDPTPIDIADRLLTSPWMADFIPAPQPPPLHEDLPSIPHQPCEPSAPSLSLSDPSDGTVSGCSSPCKAQEGAEPSLSPLDPSDDSISGAIASP</sequence>
<feature type="region of interest" description="Disordered" evidence="1">
    <location>
        <begin position="128"/>
        <end position="156"/>
    </location>
</feature>
<feature type="compositionally biased region" description="Low complexity" evidence="1">
    <location>
        <begin position="197"/>
        <end position="208"/>
    </location>
</feature>
<feature type="region of interest" description="Disordered" evidence="1">
    <location>
        <begin position="76"/>
        <end position="102"/>
    </location>
</feature>
<dbReference type="AlphaFoldDB" id="A0AAW1TCN5"/>
<proteinExistence type="predicted"/>
<evidence type="ECO:0000313" key="3">
    <source>
        <dbReference type="Proteomes" id="UP001485043"/>
    </source>
</evidence>
<feature type="compositionally biased region" description="Basic and acidic residues" evidence="1">
    <location>
        <begin position="134"/>
        <end position="148"/>
    </location>
</feature>
<reference evidence="2 3" key="1">
    <citation type="journal article" date="2024" name="Nat. Commun.">
        <title>Phylogenomics reveals the evolutionary origins of lichenization in chlorophyte algae.</title>
        <authorList>
            <person name="Puginier C."/>
            <person name="Libourel C."/>
            <person name="Otte J."/>
            <person name="Skaloud P."/>
            <person name="Haon M."/>
            <person name="Grisel S."/>
            <person name="Petersen M."/>
            <person name="Berrin J.G."/>
            <person name="Delaux P.M."/>
            <person name="Dal Grande F."/>
            <person name="Keller J."/>
        </authorList>
    </citation>
    <scope>NUCLEOTIDE SEQUENCE [LARGE SCALE GENOMIC DNA]</scope>
    <source>
        <strain evidence="2 3">SAG 2523</strain>
    </source>
</reference>
<name>A0AAW1TCN5_9CHLO</name>
<accession>A0AAW1TCN5</accession>
<dbReference type="Proteomes" id="UP001485043">
    <property type="component" value="Unassembled WGS sequence"/>
</dbReference>